<comment type="caution">
    <text evidence="1">The sequence shown here is derived from an EMBL/GenBank/DDBJ whole genome shotgun (WGS) entry which is preliminary data.</text>
</comment>
<accession>A0A645A011</accession>
<gene>
    <name evidence="1" type="ORF">SDC9_92249</name>
</gene>
<sequence>MNLFKILGEVKEELKLEVRELQMGNTFESAISIEKFINDYLKQEYEKRKLLWDINIKINNAFKMEINKEEIDLGVNKEKVSKYFQAIMK</sequence>
<organism evidence="1">
    <name type="scientific">bioreactor metagenome</name>
    <dbReference type="NCBI Taxonomy" id="1076179"/>
    <lineage>
        <taxon>unclassified sequences</taxon>
        <taxon>metagenomes</taxon>
        <taxon>ecological metagenomes</taxon>
    </lineage>
</organism>
<dbReference type="EMBL" id="VSSQ01010925">
    <property type="protein sequence ID" value="MPM45561.1"/>
    <property type="molecule type" value="Genomic_DNA"/>
</dbReference>
<evidence type="ECO:0000313" key="1">
    <source>
        <dbReference type="EMBL" id="MPM45561.1"/>
    </source>
</evidence>
<reference evidence="1" key="1">
    <citation type="submission" date="2019-08" db="EMBL/GenBank/DDBJ databases">
        <authorList>
            <person name="Kucharzyk K."/>
            <person name="Murdoch R.W."/>
            <person name="Higgins S."/>
            <person name="Loffler F."/>
        </authorList>
    </citation>
    <scope>NUCLEOTIDE SEQUENCE</scope>
</reference>
<name>A0A645A011_9ZZZZ</name>
<proteinExistence type="predicted"/>
<dbReference type="AlphaFoldDB" id="A0A645A011"/>
<protein>
    <submittedName>
        <fullName evidence="1">Uncharacterized protein</fullName>
    </submittedName>
</protein>